<reference evidence="2" key="1">
    <citation type="journal article" date="2009" name="PLoS Genet.">
        <title>Sequencing, mapping, and analysis of 27,455 maize full-length cDNAs.</title>
        <authorList>
            <person name="Soderlund C."/>
            <person name="Descour A."/>
            <person name="Kudrna D."/>
            <person name="Bomhoff M."/>
            <person name="Boyd L."/>
            <person name="Currie J."/>
            <person name="Angelova A."/>
            <person name="Collura K."/>
            <person name="Wissotski M."/>
            <person name="Ashley E."/>
            <person name="Morrow D."/>
            <person name="Fernandes J."/>
            <person name="Walbot V."/>
            <person name="Yu Y."/>
        </authorList>
    </citation>
    <scope>NUCLEOTIDE SEQUENCE</scope>
    <source>
        <strain evidence="2">B73</strain>
    </source>
</reference>
<feature type="region of interest" description="Disordered" evidence="1">
    <location>
        <begin position="1"/>
        <end position="20"/>
    </location>
</feature>
<protein>
    <submittedName>
        <fullName evidence="2">Uncharacterized protein</fullName>
    </submittedName>
</protein>
<sequence length="88" mass="9269">MSSLPLAPGTRSAAPTPSHSSTAFCLWSANSGHASMGTPCTRLSSVEFQPQCVRKPPVDWCASTLGCGAHDGTTRPTSLVRSRNPWGR</sequence>
<evidence type="ECO:0000256" key="1">
    <source>
        <dbReference type="SAM" id="MobiDB-lite"/>
    </source>
</evidence>
<proteinExistence type="evidence at transcript level"/>
<reference evidence="2" key="2">
    <citation type="submission" date="2012-06" db="EMBL/GenBank/DDBJ databases">
        <authorList>
            <person name="Yu Y."/>
            <person name="Currie J."/>
            <person name="Lomeli R."/>
            <person name="Angelova A."/>
            <person name="Collura K."/>
            <person name="Wissotski M."/>
            <person name="Campos D."/>
            <person name="Kudrna D."/>
            <person name="Golser W."/>
            <person name="Ashely E."/>
            <person name="Descour A."/>
            <person name="Fernandes J."/>
            <person name="Soderlund C."/>
            <person name="Walbot V."/>
        </authorList>
    </citation>
    <scope>NUCLEOTIDE SEQUENCE</scope>
    <source>
        <strain evidence="2">B73</strain>
    </source>
</reference>
<dbReference type="AlphaFoldDB" id="C4J1X7"/>
<evidence type="ECO:0000313" key="2">
    <source>
        <dbReference type="EMBL" id="ACR35177.1"/>
    </source>
</evidence>
<organism evidence="2">
    <name type="scientific">Zea mays</name>
    <name type="common">Maize</name>
    <dbReference type="NCBI Taxonomy" id="4577"/>
    <lineage>
        <taxon>Eukaryota</taxon>
        <taxon>Viridiplantae</taxon>
        <taxon>Streptophyta</taxon>
        <taxon>Embryophyta</taxon>
        <taxon>Tracheophyta</taxon>
        <taxon>Spermatophyta</taxon>
        <taxon>Magnoliopsida</taxon>
        <taxon>Liliopsida</taxon>
        <taxon>Poales</taxon>
        <taxon>Poaceae</taxon>
        <taxon>PACMAD clade</taxon>
        <taxon>Panicoideae</taxon>
        <taxon>Andropogonodae</taxon>
        <taxon>Andropogoneae</taxon>
        <taxon>Tripsacinae</taxon>
        <taxon>Zea</taxon>
    </lineage>
</organism>
<accession>C4J1X7</accession>
<name>C4J1X7_MAIZE</name>
<dbReference type="EMBL" id="BT084824">
    <property type="protein sequence ID" value="ACR35177.1"/>
    <property type="molecule type" value="mRNA"/>
</dbReference>